<protein>
    <submittedName>
        <fullName evidence="2">Uncharacterized protein</fullName>
    </submittedName>
</protein>
<dbReference type="OrthoDB" id="675467at2"/>
<dbReference type="AlphaFoldDB" id="A0A327VN62"/>
<gene>
    <name evidence="2" type="ORF">CLV59_11014</name>
</gene>
<sequence>MSFNDFWKRIFGEKKPEQQPETPINSNEPDFESEFESDYDYEPEPDTLNRIDPYTLKLEAIFKDWLIDKLRDNNALDFSFEGGGDEGFITFENPTDETEMYNSLDEYLFYILKIPTVGECYMNGSGTLYIADNIVKVKYSSTLNQSYDYNEETDEIIYGEKVTLGGGDLELFSTHV</sequence>
<dbReference type="Proteomes" id="UP000249819">
    <property type="component" value="Unassembled WGS sequence"/>
</dbReference>
<evidence type="ECO:0000313" key="2">
    <source>
        <dbReference type="EMBL" id="RAJ74968.1"/>
    </source>
</evidence>
<keyword evidence="3" id="KW-1185">Reference proteome</keyword>
<dbReference type="RefSeq" id="WP_111594881.1">
    <property type="nucleotide sequence ID" value="NZ_QLMA01000010.1"/>
</dbReference>
<evidence type="ECO:0000313" key="3">
    <source>
        <dbReference type="Proteomes" id="UP000249819"/>
    </source>
</evidence>
<evidence type="ECO:0000256" key="1">
    <source>
        <dbReference type="SAM" id="MobiDB-lite"/>
    </source>
</evidence>
<proteinExistence type="predicted"/>
<accession>A0A327VN62</accession>
<organism evidence="2 3">
    <name type="scientific">Chitinophaga dinghuensis</name>
    <dbReference type="NCBI Taxonomy" id="1539050"/>
    <lineage>
        <taxon>Bacteria</taxon>
        <taxon>Pseudomonadati</taxon>
        <taxon>Bacteroidota</taxon>
        <taxon>Chitinophagia</taxon>
        <taxon>Chitinophagales</taxon>
        <taxon>Chitinophagaceae</taxon>
        <taxon>Chitinophaga</taxon>
    </lineage>
</organism>
<name>A0A327VN62_9BACT</name>
<feature type="region of interest" description="Disordered" evidence="1">
    <location>
        <begin position="1"/>
        <end position="46"/>
    </location>
</feature>
<feature type="compositionally biased region" description="Polar residues" evidence="1">
    <location>
        <begin position="19"/>
        <end position="28"/>
    </location>
</feature>
<feature type="compositionally biased region" description="Acidic residues" evidence="1">
    <location>
        <begin position="29"/>
        <end position="45"/>
    </location>
</feature>
<feature type="compositionally biased region" description="Basic and acidic residues" evidence="1">
    <location>
        <begin position="1"/>
        <end position="18"/>
    </location>
</feature>
<dbReference type="EMBL" id="QLMA01000010">
    <property type="protein sequence ID" value="RAJ74968.1"/>
    <property type="molecule type" value="Genomic_DNA"/>
</dbReference>
<reference evidence="2 3" key="1">
    <citation type="submission" date="2018-06" db="EMBL/GenBank/DDBJ databases">
        <title>Genomic Encyclopedia of Archaeal and Bacterial Type Strains, Phase II (KMG-II): from individual species to whole genera.</title>
        <authorList>
            <person name="Goeker M."/>
        </authorList>
    </citation>
    <scope>NUCLEOTIDE SEQUENCE [LARGE SCALE GENOMIC DNA]</scope>
    <source>
        <strain evidence="2 3">DSM 29821</strain>
    </source>
</reference>
<comment type="caution">
    <text evidence="2">The sequence shown here is derived from an EMBL/GenBank/DDBJ whole genome shotgun (WGS) entry which is preliminary data.</text>
</comment>